<reference evidence="2 3" key="1">
    <citation type="submission" date="2015-06" db="EMBL/GenBank/DDBJ databases">
        <title>Draft genome of the ant-associated black yeast Phialophora attae CBS 131958.</title>
        <authorList>
            <person name="Moreno L.F."/>
            <person name="Stielow B.J."/>
            <person name="de Hoog S."/>
            <person name="Vicente V.A."/>
            <person name="Weiss V.A."/>
            <person name="de Vries M."/>
            <person name="Cruz L.M."/>
            <person name="Souza E.M."/>
        </authorList>
    </citation>
    <scope>NUCLEOTIDE SEQUENCE [LARGE SCALE GENOMIC DNA]</scope>
    <source>
        <strain evidence="2 3">CBS 131958</strain>
    </source>
</reference>
<proteinExistence type="predicted"/>
<evidence type="ECO:0000256" key="1">
    <source>
        <dbReference type="SAM" id="Coils"/>
    </source>
</evidence>
<dbReference type="GeneID" id="28735454"/>
<dbReference type="VEuPathDB" id="FungiDB:AB675_3517"/>
<evidence type="ECO:0000313" key="2">
    <source>
        <dbReference type="EMBL" id="KPI39645.1"/>
    </source>
</evidence>
<sequence length="154" mass="17800">MANDKARERANRPLKMDEKVLLLKLTYVAESVKKKKRELKDREAACKKLRAELERREAEWLKSKEELEGTLQQRADAIDLWQSTIHLKAERANKADWWEINQERRELLDSAEGIDFKIEEDRRMLQTGLSTSISHAASTAQIVRDVMGKAPTGV</sequence>
<organism evidence="2 3">
    <name type="scientific">Cyphellophora attinorum</name>
    <dbReference type="NCBI Taxonomy" id="1664694"/>
    <lineage>
        <taxon>Eukaryota</taxon>
        <taxon>Fungi</taxon>
        <taxon>Dikarya</taxon>
        <taxon>Ascomycota</taxon>
        <taxon>Pezizomycotina</taxon>
        <taxon>Eurotiomycetes</taxon>
        <taxon>Chaetothyriomycetidae</taxon>
        <taxon>Chaetothyriales</taxon>
        <taxon>Cyphellophoraceae</taxon>
        <taxon>Cyphellophora</taxon>
    </lineage>
</organism>
<dbReference type="EMBL" id="LFJN01000014">
    <property type="protein sequence ID" value="KPI39645.1"/>
    <property type="molecule type" value="Genomic_DNA"/>
</dbReference>
<evidence type="ECO:0000313" key="3">
    <source>
        <dbReference type="Proteomes" id="UP000038010"/>
    </source>
</evidence>
<dbReference type="AlphaFoldDB" id="A0A0N1HT83"/>
<protein>
    <submittedName>
        <fullName evidence="2">Uncharacterized protein</fullName>
    </submittedName>
</protein>
<accession>A0A0N1HT83</accession>
<keyword evidence="1" id="KW-0175">Coiled coil</keyword>
<name>A0A0N1HT83_9EURO</name>
<keyword evidence="3" id="KW-1185">Reference proteome</keyword>
<comment type="caution">
    <text evidence="2">The sequence shown here is derived from an EMBL/GenBank/DDBJ whole genome shotgun (WGS) entry which is preliminary data.</text>
</comment>
<gene>
    <name evidence="2" type="ORF">AB675_3517</name>
</gene>
<dbReference type="Proteomes" id="UP000038010">
    <property type="component" value="Unassembled WGS sequence"/>
</dbReference>
<dbReference type="RefSeq" id="XP_017999608.1">
    <property type="nucleotide sequence ID" value="XM_018143574.1"/>
</dbReference>
<feature type="coiled-coil region" evidence="1">
    <location>
        <begin position="32"/>
        <end position="70"/>
    </location>
</feature>